<sequence length="491" mass="52873">MGAPALADYRNLFVGGEWTPASGAEFPSVDPYRRQAWAVVGTATAEDVDRTVSAARKAFRDWRRMGVYERAKLLFAFADALERETDRLAEIETRDNGKLYKENRNQIGFAVRNFRFMAGMADKLTGETKPLDNPMFLDFTVREPRGVVVLLAPWNSPIQTLSNKLAPALTAGNTVIIKPSEHTSASTLELGKIFQSVGFGDGVVNVVTGAADTGAALTSHAGVDMISFTGGVGNARHIAANAARNVIPLTMELGGKGANIIFEDANLDRAIPGAVSGIYAAAGQTCVAGSRLLVQESIYDQVVEQVAERARAIRLGDPMAEETQMGPAAHEGQFEHVLRMIEEAVADGAELVTGGKPAFEEGWFVEPTLFGRVTPAMRLAQNEVFGPVLAATPFADEEEAIEIANGTDFGLAGGLWTSDLNRAHRVARELESGTVWINTYRTSAAQAPFGGVKRSGYGRERGVEGLMEYTRVKNTMLDLSDTVRDPFVLGT</sequence>
<evidence type="ECO:0000313" key="4">
    <source>
        <dbReference type="Proteomes" id="UP001597417"/>
    </source>
</evidence>
<dbReference type="Gene3D" id="3.40.605.10">
    <property type="entry name" value="Aldehyde Dehydrogenase, Chain A, domain 1"/>
    <property type="match status" value="1"/>
</dbReference>
<dbReference type="InterPro" id="IPR016162">
    <property type="entry name" value="Ald_DH_N"/>
</dbReference>
<protein>
    <submittedName>
        <fullName evidence="3">Aldehyde dehydrogenase</fullName>
    </submittedName>
</protein>
<dbReference type="Pfam" id="PF00171">
    <property type="entry name" value="Aldedh"/>
    <property type="match status" value="1"/>
</dbReference>
<dbReference type="PANTHER" id="PTHR11699">
    <property type="entry name" value="ALDEHYDE DEHYDROGENASE-RELATED"/>
    <property type="match status" value="1"/>
</dbReference>
<dbReference type="EMBL" id="JBHUKR010000017">
    <property type="protein sequence ID" value="MFD2420105.1"/>
    <property type="molecule type" value="Genomic_DNA"/>
</dbReference>
<reference evidence="4" key="1">
    <citation type="journal article" date="2019" name="Int. J. Syst. Evol. Microbiol.">
        <title>The Global Catalogue of Microorganisms (GCM) 10K type strain sequencing project: providing services to taxonomists for standard genome sequencing and annotation.</title>
        <authorList>
            <consortium name="The Broad Institute Genomics Platform"/>
            <consortium name="The Broad Institute Genome Sequencing Center for Infectious Disease"/>
            <person name="Wu L."/>
            <person name="Ma J."/>
        </authorList>
    </citation>
    <scope>NUCLEOTIDE SEQUENCE [LARGE SCALE GENOMIC DNA]</scope>
    <source>
        <strain evidence="4">CGMCC 4.7645</strain>
    </source>
</reference>
<proteinExistence type="predicted"/>
<evidence type="ECO:0000313" key="3">
    <source>
        <dbReference type="EMBL" id="MFD2420105.1"/>
    </source>
</evidence>
<dbReference type="InterPro" id="IPR016163">
    <property type="entry name" value="Ald_DH_C"/>
</dbReference>
<dbReference type="PROSITE" id="PS00070">
    <property type="entry name" value="ALDEHYDE_DEHYDR_CYS"/>
    <property type="match status" value="1"/>
</dbReference>
<dbReference type="SUPFAM" id="SSF53720">
    <property type="entry name" value="ALDH-like"/>
    <property type="match status" value="1"/>
</dbReference>
<evidence type="ECO:0000259" key="2">
    <source>
        <dbReference type="Pfam" id="PF00171"/>
    </source>
</evidence>
<dbReference type="RefSeq" id="WP_378268136.1">
    <property type="nucleotide sequence ID" value="NZ_JBHUKR010000017.1"/>
</dbReference>
<organism evidence="3 4">
    <name type="scientific">Amycolatopsis pigmentata</name>
    <dbReference type="NCBI Taxonomy" id="450801"/>
    <lineage>
        <taxon>Bacteria</taxon>
        <taxon>Bacillati</taxon>
        <taxon>Actinomycetota</taxon>
        <taxon>Actinomycetes</taxon>
        <taxon>Pseudonocardiales</taxon>
        <taxon>Pseudonocardiaceae</taxon>
        <taxon>Amycolatopsis</taxon>
    </lineage>
</organism>
<dbReference type="InterPro" id="IPR015590">
    <property type="entry name" value="Aldehyde_DH_dom"/>
</dbReference>
<keyword evidence="1" id="KW-0560">Oxidoreductase</keyword>
<dbReference type="Gene3D" id="3.40.309.10">
    <property type="entry name" value="Aldehyde Dehydrogenase, Chain A, domain 2"/>
    <property type="match status" value="1"/>
</dbReference>
<keyword evidence="4" id="KW-1185">Reference proteome</keyword>
<dbReference type="Proteomes" id="UP001597417">
    <property type="component" value="Unassembled WGS sequence"/>
</dbReference>
<dbReference type="InterPro" id="IPR016161">
    <property type="entry name" value="Ald_DH/histidinol_DH"/>
</dbReference>
<dbReference type="InterPro" id="IPR016160">
    <property type="entry name" value="Ald_DH_CS_CYS"/>
</dbReference>
<name>A0ABW5FYG5_9PSEU</name>
<comment type="caution">
    <text evidence="3">The sequence shown here is derived from an EMBL/GenBank/DDBJ whole genome shotgun (WGS) entry which is preliminary data.</text>
</comment>
<accession>A0ABW5FYG5</accession>
<feature type="domain" description="Aldehyde dehydrogenase" evidence="2">
    <location>
        <begin position="18"/>
        <end position="474"/>
    </location>
</feature>
<dbReference type="CDD" id="cd07114">
    <property type="entry name" value="ALDH_DhaS"/>
    <property type="match status" value="1"/>
</dbReference>
<evidence type="ECO:0000256" key="1">
    <source>
        <dbReference type="ARBA" id="ARBA00023002"/>
    </source>
</evidence>
<gene>
    <name evidence="3" type="ORF">ACFSXZ_27625</name>
</gene>